<dbReference type="InterPro" id="IPR051540">
    <property type="entry name" value="S-2-haloacid_dehalogenase"/>
</dbReference>
<evidence type="ECO:0000256" key="1">
    <source>
        <dbReference type="ARBA" id="ARBA00022801"/>
    </source>
</evidence>
<dbReference type="Proteomes" id="UP000029665">
    <property type="component" value="Unassembled WGS sequence"/>
</dbReference>
<protein>
    <submittedName>
        <fullName evidence="3">Uncharacterized protein</fullName>
    </submittedName>
</protein>
<keyword evidence="1" id="KW-0378">Hydrolase</keyword>
<dbReference type="Gene3D" id="3.40.50.1000">
    <property type="entry name" value="HAD superfamily/HAD-like"/>
    <property type="match status" value="1"/>
</dbReference>
<feature type="compositionally biased region" description="Polar residues" evidence="2">
    <location>
        <begin position="125"/>
        <end position="149"/>
    </location>
</feature>
<dbReference type="SFLD" id="SFLDS00003">
    <property type="entry name" value="Haloacid_Dehalogenase"/>
    <property type="match status" value="1"/>
</dbReference>
<dbReference type="EMBL" id="CCBP010000012">
    <property type="protein sequence ID" value="CDO68371.1"/>
    <property type="molecule type" value="Genomic_DNA"/>
</dbReference>
<feature type="region of interest" description="Disordered" evidence="2">
    <location>
        <begin position="121"/>
        <end position="156"/>
    </location>
</feature>
<dbReference type="PANTHER" id="PTHR43316">
    <property type="entry name" value="HYDROLASE, HALOACID DELAHOGENASE-RELATED"/>
    <property type="match status" value="1"/>
</dbReference>
<dbReference type="HOGENOM" id="CLU_045011_3_2_1"/>
<dbReference type="Pfam" id="PF00702">
    <property type="entry name" value="Hydrolase"/>
    <property type="match status" value="1"/>
</dbReference>
<sequence>MSSENAFSKYKALIFDCYGTLIVSTSSPVLTFTSQGALLQDWETGIYDHLRPLFQKSGNPSDKVTVIKAYSSVEHDLEARFPTMRYTDLLAKVYGTVEARLQNRETPPDALRDDLSTANPVVASAHSSSGMQQVASASVGTSAHAQSDSPGPAEAFARSVPTWQPFPDTVAALASLSKHFKLIILSNIDRDTIAKTRRLLEGPDPARPLFTFDAVYTAEEVGAYKPAPEMLTYALKHLEEDFGIQQDEVLMTAQSMPHDIIPAKARGLDTAWINRPNAVTGMGLDGSDAKYVFATLGEMAEAVEQGRA</sequence>
<accession>A0A060S2K3</accession>
<reference evidence="3" key="1">
    <citation type="submission" date="2014-01" db="EMBL/GenBank/DDBJ databases">
        <title>The genome of the white-rot fungus Pycnoporus cinnabarinus: a basidiomycete model with a versatile arsenal for lignocellulosic biomass breakdown.</title>
        <authorList>
            <person name="Levasseur A."/>
            <person name="Lomascolo A."/>
            <person name="Ruiz-Duenas F.J."/>
            <person name="Uzan E."/>
            <person name="Piumi F."/>
            <person name="Kues U."/>
            <person name="Ram A.F.J."/>
            <person name="Murat C."/>
            <person name="Haon M."/>
            <person name="Benoit I."/>
            <person name="Arfi Y."/>
            <person name="Chevret D."/>
            <person name="Drula E."/>
            <person name="Kwon M.J."/>
            <person name="Gouret P."/>
            <person name="Lesage-Meessen L."/>
            <person name="Lombard V."/>
            <person name="Mariette J."/>
            <person name="Noirot C."/>
            <person name="Park J."/>
            <person name="Patyshakuliyeva A."/>
            <person name="Wieneger R.A.B."/>
            <person name="Wosten H.A.B."/>
            <person name="Martin F."/>
            <person name="Coutinho P.M."/>
            <person name="de Vries R."/>
            <person name="Martinez A.T."/>
            <person name="Klopp C."/>
            <person name="Pontarotti P."/>
            <person name="Henrissat B."/>
            <person name="Record E."/>
        </authorList>
    </citation>
    <scope>NUCLEOTIDE SEQUENCE [LARGE SCALE GENOMIC DNA]</scope>
    <source>
        <strain evidence="3">BRFM137</strain>
    </source>
</reference>
<dbReference type="OrthoDB" id="20198at2759"/>
<keyword evidence="4" id="KW-1185">Reference proteome</keyword>
<evidence type="ECO:0000313" key="3">
    <source>
        <dbReference type="EMBL" id="CDO68371.1"/>
    </source>
</evidence>
<dbReference type="Gene3D" id="1.10.150.750">
    <property type="match status" value="1"/>
</dbReference>
<dbReference type="SFLD" id="SFLDG01129">
    <property type="entry name" value="C1.5:_HAD__Beta-PGM__Phosphata"/>
    <property type="match status" value="1"/>
</dbReference>
<dbReference type="AlphaFoldDB" id="A0A060S2K3"/>
<dbReference type="InterPro" id="IPR023214">
    <property type="entry name" value="HAD_sf"/>
</dbReference>
<dbReference type="SUPFAM" id="SSF56784">
    <property type="entry name" value="HAD-like"/>
    <property type="match status" value="1"/>
</dbReference>
<proteinExistence type="predicted"/>
<gene>
    <name evidence="3" type="ORF">BN946_scf184815.g18</name>
</gene>
<dbReference type="PANTHER" id="PTHR43316:SF9">
    <property type="entry name" value="ACID DEHALOGENASE, PUTATIVE (AFU_ORTHOLOGUE AFUA_6G14460)-RELATED"/>
    <property type="match status" value="1"/>
</dbReference>
<name>A0A060S2K3_PYCCI</name>
<dbReference type="InterPro" id="IPR036412">
    <property type="entry name" value="HAD-like_sf"/>
</dbReference>
<dbReference type="GO" id="GO:0016787">
    <property type="term" value="F:hydrolase activity"/>
    <property type="evidence" value="ECO:0007669"/>
    <property type="project" value="UniProtKB-KW"/>
</dbReference>
<organism evidence="3 4">
    <name type="scientific">Pycnoporus cinnabarinus</name>
    <name type="common">Cinnabar-red polypore</name>
    <name type="synonym">Trametes cinnabarina</name>
    <dbReference type="NCBI Taxonomy" id="5643"/>
    <lineage>
        <taxon>Eukaryota</taxon>
        <taxon>Fungi</taxon>
        <taxon>Dikarya</taxon>
        <taxon>Basidiomycota</taxon>
        <taxon>Agaricomycotina</taxon>
        <taxon>Agaricomycetes</taxon>
        <taxon>Polyporales</taxon>
        <taxon>Polyporaceae</taxon>
        <taxon>Trametes</taxon>
    </lineage>
</organism>
<dbReference type="OMA" id="WIERGEE"/>
<comment type="caution">
    <text evidence="3">The sequence shown here is derived from an EMBL/GenBank/DDBJ whole genome shotgun (WGS) entry which is preliminary data.</text>
</comment>
<evidence type="ECO:0000256" key="2">
    <source>
        <dbReference type="SAM" id="MobiDB-lite"/>
    </source>
</evidence>
<evidence type="ECO:0000313" key="4">
    <source>
        <dbReference type="Proteomes" id="UP000029665"/>
    </source>
</evidence>